<dbReference type="OrthoDB" id="10350415at2759"/>
<gene>
    <name evidence="1" type="ORF">BO82DRAFT_407373</name>
</gene>
<protein>
    <submittedName>
        <fullName evidence="1">Uncharacterized protein</fullName>
    </submittedName>
</protein>
<name>A0A319BRL8_9EURO</name>
<keyword evidence="2" id="KW-1185">Reference proteome</keyword>
<evidence type="ECO:0000313" key="2">
    <source>
        <dbReference type="Proteomes" id="UP000248340"/>
    </source>
</evidence>
<dbReference type="AlphaFoldDB" id="A0A319BRL8"/>
<accession>A0A319BRL8</accession>
<evidence type="ECO:0000313" key="1">
    <source>
        <dbReference type="EMBL" id="PYH76176.1"/>
    </source>
</evidence>
<dbReference type="Proteomes" id="UP000248340">
    <property type="component" value="Unassembled WGS sequence"/>
</dbReference>
<proteinExistence type="predicted"/>
<reference evidence="1 2" key="1">
    <citation type="submission" date="2016-12" db="EMBL/GenBank/DDBJ databases">
        <title>The genomes of Aspergillus section Nigri reveals drivers in fungal speciation.</title>
        <authorList>
            <consortium name="DOE Joint Genome Institute"/>
            <person name="Vesth T.C."/>
            <person name="Nybo J."/>
            <person name="Theobald S."/>
            <person name="Brandl J."/>
            <person name="Frisvad J.C."/>
            <person name="Nielsen K.F."/>
            <person name="Lyhne E.K."/>
            <person name="Kogle M.E."/>
            <person name="Kuo A."/>
            <person name="Riley R."/>
            <person name="Clum A."/>
            <person name="Nolan M."/>
            <person name="Lipzen A."/>
            <person name="Salamov A."/>
            <person name="Henrissat B."/>
            <person name="Wiebenga A."/>
            <person name="De Vries R.P."/>
            <person name="Grigoriev I.V."/>
            <person name="Mortensen U.H."/>
            <person name="Andersen M.R."/>
            <person name="Baker S.E."/>
        </authorList>
    </citation>
    <scope>NUCLEOTIDE SEQUENCE [LARGE SCALE GENOMIC DNA]</scope>
    <source>
        <strain evidence="1 2">CBS 121591</strain>
    </source>
</reference>
<sequence length="185" mass="20678">MVDYYDTSQVTSFVDGGWEHADKPLSSPAESTTAYPAILVEYITLFVKTGATGSRKLAVRMQTADETYHYSNSASYAKGVIIRAVTPRYGTNDLHIEEVEIAKGDFYPPCDWVQTNTYINNKSAESPFVKVRPYNYHSASDSQPGWGCCWMVKDGHKYSISTRHWCTWPTGETTRTVGSADVSAY</sequence>
<dbReference type="EMBL" id="KZ821765">
    <property type="protein sequence ID" value="PYH76176.1"/>
    <property type="molecule type" value="Genomic_DNA"/>
</dbReference>
<dbReference type="GeneID" id="37142370"/>
<organism evidence="1 2">
    <name type="scientific">Aspergillus uvarum CBS 121591</name>
    <dbReference type="NCBI Taxonomy" id="1448315"/>
    <lineage>
        <taxon>Eukaryota</taxon>
        <taxon>Fungi</taxon>
        <taxon>Dikarya</taxon>
        <taxon>Ascomycota</taxon>
        <taxon>Pezizomycotina</taxon>
        <taxon>Eurotiomycetes</taxon>
        <taxon>Eurotiomycetidae</taxon>
        <taxon>Eurotiales</taxon>
        <taxon>Aspergillaceae</taxon>
        <taxon>Aspergillus</taxon>
        <taxon>Aspergillus subgen. Circumdati</taxon>
    </lineage>
</organism>
<dbReference type="VEuPathDB" id="FungiDB:BO82DRAFT_407373"/>
<dbReference type="RefSeq" id="XP_025486376.1">
    <property type="nucleotide sequence ID" value="XM_025639628.1"/>
</dbReference>